<gene>
    <name evidence="3" type="ORF">B30_06326</name>
</gene>
<dbReference type="OrthoDB" id="10011857at2"/>
<keyword evidence="2" id="KW-1133">Transmembrane helix</keyword>
<feature type="transmembrane region" description="Helical" evidence="2">
    <location>
        <begin position="30"/>
        <end position="56"/>
    </location>
</feature>
<evidence type="ECO:0000313" key="4">
    <source>
        <dbReference type="Proteomes" id="UP000006762"/>
    </source>
</evidence>
<keyword evidence="2" id="KW-0812">Transmembrane</keyword>
<proteinExistence type="predicted"/>
<organism evidence="3 4">
    <name type="scientific">Celeribacter baekdonensis B30</name>
    <dbReference type="NCBI Taxonomy" id="1208323"/>
    <lineage>
        <taxon>Bacteria</taxon>
        <taxon>Pseudomonadati</taxon>
        <taxon>Pseudomonadota</taxon>
        <taxon>Alphaproteobacteria</taxon>
        <taxon>Rhodobacterales</taxon>
        <taxon>Roseobacteraceae</taxon>
        <taxon>Celeribacter</taxon>
    </lineage>
</organism>
<feature type="region of interest" description="Disordered" evidence="1">
    <location>
        <begin position="65"/>
        <end position="92"/>
    </location>
</feature>
<evidence type="ECO:0000256" key="1">
    <source>
        <dbReference type="SAM" id="MobiDB-lite"/>
    </source>
</evidence>
<reference evidence="3 4" key="1">
    <citation type="submission" date="2012-09" db="EMBL/GenBank/DDBJ databases">
        <title>Celeribacter baekdonensis B30 Genome Sequencing.</title>
        <authorList>
            <person name="Wang W."/>
        </authorList>
    </citation>
    <scope>NUCLEOTIDE SEQUENCE [LARGE SCALE GENOMIC DNA]</scope>
    <source>
        <strain evidence="3 4">B30</strain>
    </source>
</reference>
<dbReference type="RefSeq" id="WP_009571210.1">
    <property type="nucleotide sequence ID" value="NZ_AMRK01000003.1"/>
</dbReference>
<dbReference type="EMBL" id="AMRK01000003">
    <property type="protein sequence ID" value="EKE72575.1"/>
    <property type="molecule type" value="Genomic_DNA"/>
</dbReference>
<feature type="transmembrane region" description="Helical" evidence="2">
    <location>
        <begin position="7"/>
        <end position="24"/>
    </location>
</feature>
<sequence length="110" mass="11959">MKILNFIAYVCWGLAGIFIIIAIAEPTSFMLALGLSVSLAISGVLFFSFSKVIFLLEEIRDSITGSSAPSTSIEQSHSSNSNTVVADKSPTRTIEEISKDLEEMKKRVAQ</sequence>
<evidence type="ECO:0000313" key="3">
    <source>
        <dbReference type="EMBL" id="EKE72575.1"/>
    </source>
</evidence>
<dbReference type="Proteomes" id="UP000006762">
    <property type="component" value="Unassembled WGS sequence"/>
</dbReference>
<dbReference type="AlphaFoldDB" id="K2K514"/>
<name>K2K514_9RHOB</name>
<protein>
    <submittedName>
        <fullName evidence="3">Uncharacterized protein</fullName>
    </submittedName>
</protein>
<keyword evidence="2" id="KW-0472">Membrane</keyword>
<comment type="caution">
    <text evidence="3">The sequence shown here is derived from an EMBL/GenBank/DDBJ whole genome shotgun (WGS) entry which is preliminary data.</text>
</comment>
<accession>K2K514</accession>
<feature type="compositionally biased region" description="Polar residues" evidence="1">
    <location>
        <begin position="65"/>
        <end position="84"/>
    </location>
</feature>
<keyword evidence="4" id="KW-1185">Reference proteome</keyword>
<evidence type="ECO:0000256" key="2">
    <source>
        <dbReference type="SAM" id="Phobius"/>
    </source>
</evidence>